<feature type="compositionally biased region" description="Acidic residues" evidence="5">
    <location>
        <begin position="450"/>
        <end position="459"/>
    </location>
</feature>
<dbReference type="PANTHER" id="PTHR15735:SF21">
    <property type="entry name" value="PROTEIN NERVOUS WRECK"/>
    <property type="match status" value="1"/>
</dbReference>
<feature type="coiled-coil region" evidence="4">
    <location>
        <begin position="338"/>
        <end position="399"/>
    </location>
</feature>
<dbReference type="SMART" id="SM00326">
    <property type="entry name" value="SH3"/>
    <property type="match status" value="2"/>
</dbReference>
<evidence type="ECO:0000313" key="8">
    <source>
        <dbReference type="Proteomes" id="UP001652625"/>
    </source>
</evidence>
<feature type="region of interest" description="Disordered" evidence="5">
    <location>
        <begin position="421"/>
        <end position="464"/>
    </location>
</feature>
<dbReference type="InterPro" id="IPR027267">
    <property type="entry name" value="AH/BAR_dom_sf"/>
</dbReference>
<evidence type="ECO:0000313" key="9">
    <source>
        <dbReference type="RefSeq" id="XP_065668807.1"/>
    </source>
</evidence>
<evidence type="ECO:0000256" key="1">
    <source>
        <dbReference type="ARBA" id="ARBA00022443"/>
    </source>
</evidence>
<keyword evidence="8" id="KW-1185">Reference proteome</keyword>
<dbReference type="SUPFAM" id="SSF103657">
    <property type="entry name" value="BAR/IMD domain-like"/>
    <property type="match status" value="1"/>
</dbReference>
<evidence type="ECO:0000256" key="4">
    <source>
        <dbReference type="SAM" id="Coils"/>
    </source>
</evidence>
<dbReference type="PROSITE" id="PS50002">
    <property type="entry name" value="SH3"/>
    <property type="match status" value="2"/>
</dbReference>
<feature type="domain" description="SH3" evidence="6">
    <location>
        <begin position="487"/>
        <end position="547"/>
    </location>
</feature>
<feature type="domain" description="F-BAR" evidence="7">
    <location>
        <begin position="10"/>
        <end position="287"/>
    </location>
</feature>
<evidence type="ECO:0000256" key="3">
    <source>
        <dbReference type="PROSITE-ProRule" id="PRU01077"/>
    </source>
</evidence>
<dbReference type="SUPFAM" id="SSF50044">
    <property type="entry name" value="SH3-domain"/>
    <property type="match status" value="2"/>
</dbReference>
<sequence>MAPPPIPAHRKVKLVTALKNKLSEQTSKLQVKHHAENDLLEDIRSYTKFRAAAEKEYAQALLKITTQLLAKVQVKDEEEEKKLPDGLWRKVLKETESLANSRMKIAQTMIASVSESIKTLKSERVITMKKSTAIAERIHEELQASAAELIKSQKVYMEAEKLTLQAKEQAAEAQERLKKGSVGIFSSRAKLEKTSTKANEKYEVCEKRSTIARNDYLLMLAAINAEQHKYYKNDLPGLIAMQDGNIYESFRNFYTILTNAEIDACNQNLSNFRKLEEDVSQLNKVYALDYFHKKNPVFSQYDTYSFKPVTGDKISSISLEYGASVVLDKEARKWTLRYVREQNMIKKKQKQLSSLQSDNNNETIPDLNPEAFKLKEQNIEALVEEIRHLEVLIVKAEGRIQSMRLAGVNVDEWLQSSLLEKQSDDDDDDDDNYNPDDTNDDSRFSSGNNDDFDDSEFPDEDKTSYLYTPVIPDDTLSVTSSIDQQRVCVTQALALYTFQSTSQEEISISSGEKIEIIEYEGDGWCKVRNKAGQVGYVPEAYIQLIDAKNTSTEDDFICYAKALYDYDACEEEELSFKEGDFIKVISQQVDDDDGWWIGIYEDRKGIFPNIVVEVVDNS</sequence>
<dbReference type="RefSeq" id="XP_065668807.1">
    <property type="nucleotide sequence ID" value="XM_065812735.1"/>
</dbReference>
<dbReference type="InterPro" id="IPR036028">
    <property type="entry name" value="SH3-like_dom_sf"/>
</dbReference>
<keyword evidence="1 2" id="KW-0728">SH3 domain</keyword>
<dbReference type="Pfam" id="PF14604">
    <property type="entry name" value="SH3_9"/>
    <property type="match status" value="1"/>
</dbReference>
<dbReference type="Proteomes" id="UP001652625">
    <property type="component" value="Chromosome 12"/>
</dbReference>
<evidence type="ECO:0000256" key="2">
    <source>
        <dbReference type="PROSITE-ProRule" id="PRU00192"/>
    </source>
</evidence>
<evidence type="ECO:0000256" key="5">
    <source>
        <dbReference type="SAM" id="MobiDB-lite"/>
    </source>
</evidence>
<dbReference type="InterPro" id="IPR031160">
    <property type="entry name" value="F_BAR_dom"/>
</dbReference>
<dbReference type="PROSITE" id="PS51741">
    <property type="entry name" value="F_BAR"/>
    <property type="match status" value="1"/>
</dbReference>
<dbReference type="Gene3D" id="1.20.1270.60">
    <property type="entry name" value="Arfaptin homology (AH) domain/BAR domain"/>
    <property type="match status" value="1"/>
</dbReference>
<keyword evidence="3 4" id="KW-0175">Coiled coil</keyword>
<evidence type="ECO:0000259" key="6">
    <source>
        <dbReference type="PROSITE" id="PS50002"/>
    </source>
</evidence>
<dbReference type="Pfam" id="PF00018">
    <property type="entry name" value="SH3_1"/>
    <property type="match status" value="1"/>
</dbReference>
<dbReference type="SMART" id="SM00055">
    <property type="entry name" value="FCH"/>
    <property type="match status" value="1"/>
</dbReference>
<dbReference type="GeneID" id="101240941"/>
<evidence type="ECO:0000259" key="7">
    <source>
        <dbReference type="PROSITE" id="PS51741"/>
    </source>
</evidence>
<dbReference type="Gene3D" id="2.30.30.40">
    <property type="entry name" value="SH3 Domains"/>
    <property type="match status" value="2"/>
</dbReference>
<organism evidence="8 9">
    <name type="scientific">Hydra vulgaris</name>
    <name type="common">Hydra</name>
    <name type="synonym">Hydra attenuata</name>
    <dbReference type="NCBI Taxonomy" id="6087"/>
    <lineage>
        <taxon>Eukaryota</taxon>
        <taxon>Metazoa</taxon>
        <taxon>Cnidaria</taxon>
        <taxon>Hydrozoa</taxon>
        <taxon>Hydroidolina</taxon>
        <taxon>Anthoathecata</taxon>
        <taxon>Aplanulata</taxon>
        <taxon>Hydridae</taxon>
        <taxon>Hydra</taxon>
    </lineage>
</organism>
<reference evidence="9" key="1">
    <citation type="submission" date="2025-08" db="UniProtKB">
        <authorList>
            <consortium name="RefSeq"/>
        </authorList>
    </citation>
    <scope>IDENTIFICATION</scope>
</reference>
<dbReference type="InterPro" id="IPR001452">
    <property type="entry name" value="SH3_domain"/>
</dbReference>
<name>A0ABM4D3G3_HYDVU</name>
<accession>A0ABM4D3G3</accession>
<feature type="coiled-coil region" evidence="4">
    <location>
        <begin position="156"/>
        <end position="208"/>
    </location>
</feature>
<feature type="domain" description="SH3" evidence="6">
    <location>
        <begin position="555"/>
        <end position="617"/>
    </location>
</feature>
<dbReference type="Pfam" id="PF00611">
    <property type="entry name" value="FCH"/>
    <property type="match status" value="1"/>
</dbReference>
<dbReference type="InterPro" id="IPR001060">
    <property type="entry name" value="FCH_dom"/>
</dbReference>
<feature type="compositionally biased region" description="Acidic residues" evidence="5">
    <location>
        <begin position="423"/>
        <end position="439"/>
    </location>
</feature>
<dbReference type="PANTHER" id="PTHR15735">
    <property type="entry name" value="FCH AND DOUBLE SH3 DOMAINS PROTEIN"/>
    <property type="match status" value="1"/>
</dbReference>
<dbReference type="PRINTS" id="PR00452">
    <property type="entry name" value="SH3DOMAIN"/>
</dbReference>
<proteinExistence type="predicted"/>
<gene>
    <name evidence="9" type="primary">LOC101240941</name>
</gene>
<protein>
    <submittedName>
        <fullName evidence="9">F-BAR and double SH3 domains protein 2 isoform X2</fullName>
    </submittedName>
</protein>